<dbReference type="AlphaFoldDB" id="A0ABD0YFI5"/>
<evidence type="ECO:0008006" key="3">
    <source>
        <dbReference type="Google" id="ProtNLM"/>
    </source>
</evidence>
<dbReference type="EMBL" id="JBFDAA010000008">
    <property type="protein sequence ID" value="KAL1130066.1"/>
    <property type="molecule type" value="Genomic_DNA"/>
</dbReference>
<evidence type="ECO:0000313" key="2">
    <source>
        <dbReference type="Proteomes" id="UP001558652"/>
    </source>
</evidence>
<evidence type="ECO:0000313" key="1">
    <source>
        <dbReference type="EMBL" id="KAL1130066.1"/>
    </source>
</evidence>
<accession>A0ABD0YFI5</accession>
<proteinExistence type="predicted"/>
<dbReference type="Proteomes" id="UP001558652">
    <property type="component" value="Unassembled WGS sequence"/>
</dbReference>
<gene>
    <name evidence="1" type="ORF">AAG570_013009</name>
</gene>
<reference evidence="1 2" key="1">
    <citation type="submission" date="2024-07" db="EMBL/GenBank/DDBJ databases">
        <title>Chromosome-level genome assembly of the water stick insect Ranatra chinensis (Heteroptera: Nepidae).</title>
        <authorList>
            <person name="Liu X."/>
        </authorList>
    </citation>
    <scope>NUCLEOTIDE SEQUENCE [LARGE SCALE GENOMIC DNA]</scope>
    <source>
        <strain evidence="1">Cailab_2021Rc</strain>
        <tissue evidence="1">Muscle</tissue>
    </source>
</reference>
<name>A0ABD0YFI5_9HEMI</name>
<protein>
    <recommendedName>
        <fullName evidence="3">Ig-like domain-containing protein</fullName>
    </recommendedName>
</protein>
<sequence length="106" mass="11563">MDQLYIPDTIMDRGRCLESAYMPNGANALRSATPRPVNPKEPYFDTSAPQNVSALIGKSAYLTCKVRNIGNRTQSGAAFVGPLCRWTVSGKASSWFSVQRAQHNGV</sequence>
<organism evidence="1 2">
    <name type="scientific">Ranatra chinensis</name>
    <dbReference type="NCBI Taxonomy" id="642074"/>
    <lineage>
        <taxon>Eukaryota</taxon>
        <taxon>Metazoa</taxon>
        <taxon>Ecdysozoa</taxon>
        <taxon>Arthropoda</taxon>
        <taxon>Hexapoda</taxon>
        <taxon>Insecta</taxon>
        <taxon>Pterygota</taxon>
        <taxon>Neoptera</taxon>
        <taxon>Paraneoptera</taxon>
        <taxon>Hemiptera</taxon>
        <taxon>Heteroptera</taxon>
        <taxon>Panheteroptera</taxon>
        <taxon>Nepomorpha</taxon>
        <taxon>Nepidae</taxon>
        <taxon>Ranatrinae</taxon>
        <taxon>Ranatra</taxon>
    </lineage>
</organism>
<dbReference type="InterPro" id="IPR013783">
    <property type="entry name" value="Ig-like_fold"/>
</dbReference>
<comment type="caution">
    <text evidence="1">The sequence shown here is derived from an EMBL/GenBank/DDBJ whole genome shotgun (WGS) entry which is preliminary data.</text>
</comment>
<keyword evidence="2" id="KW-1185">Reference proteome</keyword>
<dbReference type="Gene3D" id="2.60.40.10">
    <property type="entry name" value="Immunoglobulins"/>
    <property type="match status" value="1"/>
</dbReference>